<protein>
    <submittedName>
        <fullName evidence="2">Uncharacterized protein</fullName>
    </submittedName>
</protein>
<dbReference type="PANTHER" id="PTHR42060:SF1">
    <property type="entry name" value="NHL REPEAT-CONTAINING PROTEIN"/>
    <property type="match status" value="1"/>
</dbReference>
<reference evidence="3" key="1">
    <citation type="submission" date="2019-06" db="EMBL/GenBank/DDBJ databases">
        <authorList>
            <person name="Broberg M."/>
        </authorList>
    </citation>
    <scope>NUCLEOTIDE SEQUENCE [LARGE SCALE GENOMIC DNA]</scope>
</reference>
<dbReference type="InterPro" id="IPR011042">
    <property type="entry name" value="6-blade_b-propeller_TolB-like"/>
</dbReference>
<dbReference type="Gene3D" id="2.120.10.30">
    <property type="entry name" value="TolB, C-terminal domain"/>
    <property type="match status" value="1"/>
</dbReference>
<gene>
    <name evidence="2" type="ORF">CBYS24578_00013828</name>
</gene>
<accession>A0A9N9UKE4</accession>
<dbReference type="PANTHER" id="PTHR42060">
    <property type="entry name" value="NHL REPEAT-CONTAINING PROTEIN-RELATED"/>
    <property type="match status" value="1"/>
</dbReference>
<name>A0A9N9UKE4_9HYPO</name>
<evidence type="ECO:0000313" key="3">
    <source>
        <dbReference type="Proteomes" id="UP000754883"/>
    </source>
</evidence>
<evidence type="ECO:0000313" key="2">
    <source>
        <dbReference type="EMBL" id="CAG9990524.1"/>
    </source>
</evidence>
<organism evidence="2 3">
    <name type="scientific">Clonostachys byssicola</name>
    <dbReference type="NCBI Taxonomy" id="160290"/>
    <lineage>
        <taxon>Eukaryota</taxon>
        <taxon>Fungi</taxon>
        <taxon>Dikarya</taxon>
        <taxon>Ascomycota</taxon>
        <taxon>Pezizomycotina</taxon>
        <taxon>Sordariomycetes</taxon>
        <taxon>Hypocreomycetidae</taxon>
        <taxon>Hypocreales</taxon>
        <taxon>Bionectriaceae</taxon>
        <taxon>Clonostachys</taxon>
    </lineage>
</organism>
<dbReference type="EMBL" id="CABFNO020001473">
    <property type="protein sequence ID" value="CAG9990524.1"/>
    <property type="molecule type" value="Genomic_DNA"/>
</dbReference>
<dbReference type="OrthoDB" id="5233393at2759"/>
<comment type="caution">
    <text evidence="2">The sequence shown here is derived from an EMBL/GenBank/DDBJ whole genome shotgun (WGS) entry which is preliminary data.</text>
</comment>
<reference evidence="2 3" key="2">
    <citation type="submission" date="2021-10" db="EMBL/GenBank/DDBJ databases">
        <authorList>
            <person name="Piombo E."/>
        </authorList>
    </citation>
    <scope>NUCLEOTIDE SEQUENCE [LARGE SCALE GENOMIC DNA]</scope>
</reference>
<sequence>MFPRYFALSLAFLPAAYGLKVAYSQDLPQGAGIENLALRPCGNALLTDNSGAHIYEVEPVAGSAPKLLHSFNGTHGASGITESSNPDEFFVVTGHYSFELQSPIPGSYAIHRLSFDNRGQPVVKQLSPLGVAQPNGLLHVPHTSDVLIADSYAGYIWKFNTVTLALTLYFDHPMLKPQAVSGLIFGVNGIKFSQEYLYFSNTNLGSIYRMRATGREDQLHGIPELVAQGTPADDFIIDDNGDIYLAQQLPANSLGYLSRSRFGMMPETIVGGPESNAVAGCTAVARAKPSFEQTQKLGRTLLVPVNGNLTAILNGDTTQRAKLGIVYLDQN</sequence>
<evidence type="ECO:0000256" key="1">
    <source>
        <dbReference type="SAM" id="SignalP"/>
    </source>
</evidence>
<keyword evidence="3" id="KW-1185">Reference proteome</keyword>
<keyword evidence="1" id="KW-0732">Signal</keyword>
<feature type="chain" id="PRO_5040229242" evidence="1">
    <location>
        <begin position="19"/>
        <end position="331"/>
    </location>
</feature>
<dbReference type="AlphaFoldDB" id="A0A9N9UKE4"/>
<proteinExistence type="predicted"/>
<dbReference type="InterPro" id="IPR052998">
    <property type="entry name" value="Hetero-Diels-Alderase-like"/>
</dbReference>
<feature type="signal peptide" evidence="1">
    <location>
        <begin position="1"/>
        <end position="18"/>
    </location>
</feature>
<dbReference type="Proteomes" id="UP000754883">
    <property type="component" value="Unassembled WGS sequence"/>
</dbReference>
<dbReference type="SUPFAM" id="SSF63829">
    <property type="entry name" value="Calcium-dependent phosphotriesterase"/>
    <property type="match status" value="1"/>
</dbReference>